<dbReference type="Proteomes" id="UP001234297">
    <property type="component" value="Chromosome 8"/>
</dbReference>
<organism evidence="1 2">
    <name type="scientific">Persea americana</name>
    <name type="common">Avocado</name>
    <dbReference type="NCBI Taxonomy" id="3435"/>
    <lineage>
        <taxon>Eukaryota</taxon>
        <taxon>Viridiplantae</taxon>
        <taxon>Streptophyta</taxon>
        <taxon>Embryophyta</taxon>
        <taxon>Tracheophyta</taxon>
        <taxon>Spermatophyta</taxon>
        <taxon>Magnoliopsida</taxon>
        <taxon>Magnoliidae</taxon>
        <taxon>Laurales</taxon>
        <taxon>Lauraceae</taxon>
        <taxon>Persea</taxon>
    </lineage>
</organism>
<comment type="caution">
    <text evidence="1">The sequence shown here is derived from an EMBL/GenBank/DDBJ whole genome shotgun (WGS) entry which is preliminary data.</text>
</comment>
<gene>
    <name evidence="1" type="ORF">MRB53_026466</name>
</gene>
<proteinExistence type="predicted"/>
<evidence type="ECO:0000313" key="1">
    <source>
        <dbReference type="EMBL" id="KAJ8633130.1"/>
    </source>
</evidence>
<name>A0ACC2LIF3_PERAE</name>
<sequence>MIIGNKIDEAPEKFSRAIGVDLDMANKMDKINEELCKLPNLSRAQRHKALIAIDERSKARLSTESLSALSEGISLLLSRWTALQMAVQNEWGGRDSLQKSTQLSSDIFNWFSQSKGPHYIDDLENMLDECMVLSFNTEIEDGSVEEVAEQLMIMHEECLQGNYHSIENLRKCNEGAQAVSHSRRVVNDNEDESSDDEAAGMVVDEMNPKPKETLTNGLKQEESMEAEEGWTVVPARKNRESSESQVSKLWMRADNEMNN</sequence>
<dbReference type="EMBL" id="CM056816">
    <property type="protein sequence ID" value="KAJ8633130.1"/>
    <property type="molecule type" value="Genomic_DNA"/>
</dbReference>
<protein>
    <submittedName>
        <fullName evidence="1">Uncharacterized protein</fullName>
    </submittedName>
</protein>
<reference evidence="1 2" key="1">
    <citation type="journal article" date="2022" name="Hortic Res">
        <title>A haplotype resolved chromosomal level avocado genome allows analysis of novel avocado genes.</title>
        <authorList>
            <person name="Nath O."/>
            <person name="Fletcher S.J."/>
            <person name="Hayward A."/>
            <person name="Shaw L.M."/>
            <person name="Masouleh A.K."/>
            <person name="Furtado A."/>
            <person name="Henry R.J."/>
            <person name="Mitter N."/>
        </authorList>
    </citation>
    <scope>NUCLEOTIDE SEQUENCE [LARGE SCALE GENOMIC DNA]</scope>
    <source>
        <strain evidence="2">cv. Hass</strain>
    </source>
</reference>
<evidence type="ECO:0000313" key="2">
    <source>
        <dbReference type="Proteomes" id="UP001234297"/>
    </source>
</evidence>
<keyword evidence="2" id="KW-1185">Reference proteome</keyword>
<accession>A0ACC2LIF3</accession>